<comment type="similarity">
    <text evidence="4 14">Belongs to the BRE1 family.</text>
</comment>
<keyword evidence="6 14" id="KW-0479">Metal-binding</keyword>
<feature type="region of interest" description="Disordered" evidence="16">
    <location>
        <begin position="450"/>
        <end position="473"/>
    </location>
</feature>
<comment type="catalytic activity">
    <reaction evidence="1 14">
        <text>S-ubiquitinyl-[E2 ubiquitin-conjugating enzyme]-L-cysteine + [acceptor protein]-L-lysine = [E2 ubiquitin-conjugating enzyme]-L-cysteine + N(6)-ubiquitinyl-[acceptor protein]-L-lysine.</text>
        <dbReference type="EC" id="2.3.2.27"/>
    </reaction>
</comment>
<evidence type="ECO:0000256" key="12">
    <source>
        <dbReference type="ARBA" id="ARBA00023242"/>
    </source>
</evidence>
<keyword evidence="9 14" id="KW-0862">Zinc</keyword>
<evidence type="ECO:0000259" key="17">
    <source>
        <dbReference type="PROSITE" id="PS50089"/>
    </source>
</evidence>
<evidence type="ECO:0000256" key="4">
    <source>
        <dbReference type="ARBA" id="ARBA00005555"/>
    </source>
</evidence>
<dbReference type="InterPro" id="IPR013083">
    <property type="entry name" value="Znf_RING/FYVE/PHD"/>
</dbReference>
<dbReference type="InterPro" id="IPR013956">
    <property type="entry name" value="E3_ubiquit_lig_Bre1"/>
</dbReference>
<evidence type="ECO:0000256" key="15">
    <source>
        <dbReference type="SAM" id="Coils"/>
    </source>
</evidence>
<dbReference type="GO" id="GO:0033503">
    <property type="term" value="C:HULC complex"/>
    <property type="evidence" value="ECO:0007669"/>
    <property type="project" value="TreeGrafter"/>
</dbReference>
<dbReference type="GeneID" id="19013174"/>
<feature type="compositionally biased region" description="Acidic residues" evidence="16">
    <location>
        <begin position="146"/>
        <end position="164"/>
    </location>
</feature>
<feature type="compositionally biased region" description="Basic and acidic residues" evidence="16">
    <location>
        <begin position="551"/>
        <end position="571"/>
    </location>
</feature>
<evidence type="ECO:0000256" key="14">
    <source>
        <dbReference type="RuleBase" id="RU365038"/>
    </source>
</evidence>
<dbReference type="Gene3D" id="3.30.40.10">
    <property type="entry name" value="Zinc/RING finger domain, C3HC4 (zinc finger)"/>
    <property type="match status" value="1"/>
</dbReference>
<evidence type="ECO:0000256" key="16">
    <source>
        <dbReference type="SAM" id="MobiDB-lite"/>
    </source>
</evidence>
<evidence type="ECO:0000256" key="1">
    <source>
        <dbReference type="ARBA" id="ARBA00000900"/>
    </source>
</evidence>
<feature type="region of interest" description="Disordered" evidence="16">
    <location>
        <begin position="296"/>
        <end position="316"/>
    </location>
</feature>
<dbReference type="InterPro" id="IPR018957">
    <property type="entry name" value="Znf_C3HC4_RING-type"/>
</dbReference>
<dbReference type="PROSITE" id="PS00518">
    <property type="entry name" value="ZF_RING_1"/>
    <property type="match status" value="1"/>
</dbReference>
<feature type="coiled-coil region" evidence="15">
    <location>
        <begin position="19"/>
        <end position="53"/>
    </location>
</feature>
<dbReference type="Proteomes" id="UP000198341">
    <property type="component" value="Chromosome 10"/>
</dbReference>
<evidence type="ECO:0000256" key="7">
    <source>
        <dbReference type="ARBA" id="ARBA00022771"/>
    </source>
</evidence>
<evidence type="ECO:0000256" key="3">
    <source>
        <dbReference type="ARBA" id="ARBA00004906"/>
    </source>
</evidence>
<comment type="pathway">
    <text evidence="3 14">Protein modification; protein ubiquitination.</text>
</comment>
<dbReference type="RefSeq" id="XP_007510523.1">
    <property type="nucleotide sequence ID" value="XM_007510461.1"/>
</dbReference>
<dbReference type="InterPro" id="IPR017907">
    <property type="entry name" value="Znf_RING_CS"/>
</dbReference>
<comment type="subcellular location">
    <subcellularLocation>
        <location evidence="2 14">Nucleus</location>
    </subcellularLocation>
</comment>
<feature type="coiled-coil region" evidence="15">
    <location>
        <begin position="212"/>
        <end position="246"/>
    </location>
</feature>
<protein>
    <recommendedName>
        <fullName evidence="14">E3 ubiquitin protein ligase</fullName>
        <ecNumber evidence="14">2.3.2.27</ecNumber>
    </recommendedName>
</protein>
<dbReference type="GO" id="GO:0006325">
    <property type="term" value="P:chromatin organization"/>
    <property type="evidence" value="ECO:0007669"/>
    <property type="project" value="UniProtKB-KW"/>
</dbReference>
<dbReference type="EC" id="2.3.2.27" evidence="14"/>
<dbReference type="GO" id="GO:0061630">
    <property type="term" value="F:ubiquitin protein ligase activity"/>
    <property type="evidence" value="ECO:0007669"/>
    <property type="project" value="UniProtKB-EC"/>
</dbReference>
<evidence type="ECO:0000256" key="13">
    <source>
        <dbReference type="PROSITE-ProRule" id="PRU00175"/>
    </source>
</evidence>
<keyword evidence="11 14" id="KW-0175">Coiled coil</keyword>
<sequence length="817" mass="92171">MNNAKEFTNEERSLLKFQKKQQHGQIEARRKEVSDLERQLLKEKRKSEAFEKTVIAISDEWNQLQSAFETLLEEQNFAITTDDDKSQKRNINSRRFDAFRRLLLKNVSEEDEAAFEKEFNPPRAKKKRKRGDGGDGDGDTATREDETMENEGEEESDEDEEVNATEEAKFLADLKSRAAKTKERFASAVIAAKKNPNATANEKKTDYLAADALRAKRIANALRATKAKMEEKLKENEELLETRRLDVMHLRRRIEILQYEGANPGEVDKDLGIKLATKEDAKLAGAKAQMKASEKAAAGAAATTPPSSNAPTKNVETDSTQLGQLKADLGEAVARFKMSEKLLADMREKNAKIESELKAIKNQGKNGASEALVVQSPLYTALSQQLEILKTESTKFDTRLEQTKRENDQIKTRNLKLEIANRDAQAQEEKLNAAENYSRELKSFLERANKERDEAEKKISDAVGAEKGKGKDTEESAQALLKIVQQQMEAFKNENEKLKKARTERDEAKEQNRTFETQVKSLEAKVATLEKKAASKSKTLEKDLAAVTAELKQEKENRERLENETKEKSDELDQLAEELGGLASMADEATEYGETILQKLSDKEDEVNKMKKEAAAAQREAKKYYDDYEQVRMSNEKDKVEAKAATEKAQKLEADVEKLTKELETAKSEARGASGAGSSDKLKIEQLETDLTKLKSQLSIVESRCNQLSSDEAKLQKEIKKLEKERDDLKIENAGVKKKCDRLSREGGAGALQEEIDAYKTMMGCNVCKQRDKACVITKCFHMFCRECIDTRIATRQRKCPGCALAFSENDVQNIYF</sequence>
<feature type="compositionally biased region" description="Low complexity" evidence="16">
    <location>
        <begin position="296"/>
        <end position="312"/>
    </location>
</feature>
<evidence type="ECO:0000256" key="9">
    <source>
        <dbReference type="ARBA" id="ARBA00022833"/>
    </source>
</evidence>
<name>K8EJ53_9CHLO</name>
<evidence type="ECO:0000313" key="19">
    <source>
        <dbReference type="Proteomes" id="UP000198341"/>
    </source>
</evidence>
<feature type="region of interest" description="Disordered" evidence="16">
    <location>
        <begin position="551"/>
        <end position="572"/>
    </location>
</feature>
<evidence type="ECO:0000256" key="8">
    <source>
        <dbReference type="ARBA" id="ARBA00022786"/>
    </source>
</evidence>
<feature type="domain" description="RING-type" evidence="17">
    <location>
        <begin position="765"/>
        <end position="803"/>
    </location>
</feature>
<dbReference type="InterPro" id="IPR001841">
    <property type="entry name" value="Znf_RING"/>
</dbReference>
<evidence type="ECO:0000256" key="11">
    <source>
        <dbReference type="ARBA" id="ARBA00023054"/>
    </source>
</evidence>
<keyword evidence="5 14" id="KW-0808">Transferase</keyword>
<accession>K8EJ53</accession>
<dbReference type="UniPathway" id="UPA00143"/>
<dbReference type="eggNOG" id="KOG0978">
    <property type="taxonomic scope" value="Eukaryota"/>
</dbReference>
<dbReference type="Pfam" id="PF00097">
    <property type="entry name" value="zf-C3HC4"/>
    <property type="match status" value="1"/>
</dbReference>
<evidence type="ECO:0000256" key="2">
    <source>
        <dbReference type="ARBA" id="ARBA00004123"/>
    </source>
</evidence>
<feature type="region of interest" description="Disordered" evidence="16">
    <location>
        <begin position="495"/>
        <end position="521"/>
    </location>
</feature>
<gene>
    <name evidence="18" type="ordered locus">Bathy10g00970</name>
</gene>
<keyword evidence="10 14" id="KW-0156">Chromatin regulator</keyword>
<dbReference type="SUPFAM" id="SSF57850">
    <property type="entry name" value="RING/U-box"/>
    <property type="match status" value="1"/>
</dbReference>
<dbReference type="EMBL" id="FO082269">
    <property type="protein sequence ID" value="CCO18056.1"/>
    <property type="molecule type" value="Genomic_DNA"/>
</dbReference>
<dbReference type="GO" id="GO:0005634">
    <property type="term" value="C:nucleus"/>
    <property type="evidence" value="ECO:0007669"/>
    <property type="project" value="UniProtKB-SubCell"/>
</dbReference>
<dbReference type="PANTHER" id="PTHR23163:SF0">
    <property type="entry name" value="E3 UBIQUITIN-PROTEIN LIGASE BRE1"/>
    <property type="match status" value="1"/>
</dbReference>
<reference evidence="18 19" key="1">
    <citation type="submission" date="2011-10" db="EMBL/GenBank/DDBJ databases">
        <authorList>
            <person name="Genoscope - CEA"/>
        </authorList>
    </citation>
    <scope>NUCLEOTIDE SEQUENCE [LARGE SCALE GENOMIC DNA]</scope>
    <source>
        <strain evidence="18 19">RCC 1105</strain>
    </source>
</reference>
<evidence type="ECO:0000313" key="18">
    <source>
        <dbReference type="EMBL" id="CCO18056.1"/>
    </source>
</evidence>
<keyword evidence="12 14" id="KW-0539">Nucleus</keyword>
<dbReference type="KEGG" id="bpg:Bathy10g00970"/>
<dbReference type="PROSITE" id="PS50089">
    <property type="entry name" value="ZF_RING_2"/>
    <property type="match status" value="1"/>
</dbReference>
<evidence type="ECO:0000256" key="6">
    <source>
        <dbReference type="ARBA" id="ARBA00022723"/>
    </source>
</evidence>
<feature type="compositionally biased region" description="Basic and acidic residues" evidence="16">
    <location>
        <begin position="495"/>
        <end position="513"/>
    </location>
</feature>
<dbReference type="GO" id="GO:0016567">
    <property type="term" value="P:protein ubiquitination"/>
    <property type="evidence" value="ECO:0007669"/>
    <property type="project" value="UniProtKB-UniRule"/>
</dbReference>
<dbReference type="PANTHER" id="PTHR23163">
    <property type="entry name" value="RING FINGER PROTEIN-RELATED"/>
    <property type="match status" value="1"/>
</dbReference>
<keyword evidence="19" id="KW-1185">Reference proteome</keyword>
<dbReference type="AlphaFoldDB" id="K8EJ53"/>
<organism evidence="18 19">
    <name type="scientific">Bathycoccus prasinos</name>
    <dbReference type="NCBI Taxonomy" id="41875"/>
    <lineage>
        <taxon>Eukaryota</taxon>
        <taxon>Viridiplantae</taxon>
        <taxon>Chlorophyta</taxon>
        <taxon>Mamiellophyceae</taxon>
        <taxon>Mamiellales</taxon>
        <taxon>Bathycoccaceae</taxon>
        <taxon>Bathycoccus</taxon>
    </lineage>
</organism>
<dbReference type="GO" id="GO:0008270">
    <property type="term" value="F:zinc ion binding"/>
    <property type="evidence" value="ECO:0007669"/>
    <property type="project" value="UniProtKB-KW"/>
</dbReference>
<dbReference type="SMART" id="SM00184">
    <property type="entry name" value="RING"/>
    <property type="match status" value="1"/>
</dbReference>
<proteinExistence type="inferred from homology"/>
<dbReference type="OrthoDB" id="10266039at2759"/>
<dbReference type="STRING" id="41875.K8EJ53"/>
<keyword evidence="8 14" id="KW-0833">Ubl conjugation pathway</keyword>
<keyword evidence="7 13" id="KW-0863">Zinc-finger</keyword>
<evidence type="ECO:0000256" key="10">
    <source>
        <dbReference type="ARBA" id="ARBA00022853"/>
    </source>
</evidence>
<feature type="region of interest" description="Disordered" evidence="16">
    <location>
        <begin position="111"/>
        <end position="165"/>
    </location>
</feature>
<evidence type="ECO:0000256" key="5">
    <source>
        <dbReference type="ARBA" id="ARBA00022679"/>
    </source>
</evidence>
<dbReference type="CDD" id="cd16499">
    <property type="entry name" value="RING-HC_Bre1-like"/>
    <property type="match status" value="1"/>
</dbReference>